<reference evidence="3" key="1">
    <citation type="journal article" date="2014" name="Soil Biol. Biochem.">
        <title>Structure and function of bacterial communities in ageing soils: Insights from the Mendocino ecological staircase.</title>
        <authorList>
            <person name="Uroz S."/>
            <person name="Tech J.J."/>
            <person name="Sawaya N.A."/>
            <person name="Frey-Klett P."/>
            <person name="Leveau J.H.J."/>
        </authorList>
    </citation>
    <scope>NUCLEOTIDE SEQUENCE [LARGE SCALE GENOMIC DNA]</scope>
    <source>
        <strain evidence="3">Cal35</strain>
    </source>
</reference>
<dbReference type="EMBL" id="CP009962">
    <property type="protein sequence ID" value="AIY40333.1"/>
    <property type="molecule type" value="Genomic_DNA"/>
</dbReference>
<dbReference type="STRING" id="279058.LT85_1175"/>
<dbReference type="Proteomes" id="UP000030302">
    <property type="component" value="Chromosome"/>
</dbReference>
<evidence type="ECO:0000259" key="1">
    <source>
        <dbReference type="Pfam" id="PF13490"/>
    </source>
</evidence>
<feature type="domain" description="Putative zinc-finger" evidence="1">
    <location>
        <begin position="10"/>
        <end position="43"/>
    </location>
</feature>
<protein>
    <recommendedName>
        <fullName evidence="1">Putative zinc-finger domain-containing protein</fullName>
    </recommendedName>
</protein>
<dbReference type="OrthoDB" id="8374021at2"/>
<gene>
    <name evidence="2" type="ORF">LT85_1175</name>
</gene>
<name>A0A0A1F6K9_9BURK</name>
<evidence type="ECO:0000313" key="3">
    <source>
        <dbReference type="Proteomes" id="UP000030302"/>
    </source>
</evidence>
<sequence length="63" mass="7420">MSYKRLIPHCRDTQQLLSQAQDSNLSLLTRARVRVHLWTCTACTRFSQQLVFIRRAMQQLGKD</sequence>
<dbReference type="RefSeq" id="WP_081992103.1">
    <property type="nucleotide sequence ID" value="NZ_CP009962.1"/>
</dbReference>
<dbReference type="Pfam" id="PF13490">
    <property type="entry name" value="zf-HC2"/>
    <property type="match status" value="1"/>
</dbReference>
<dbReference type="KEGG" id="care:LT85_1175"/>
<keyword evidence="3" id="KW-1185">Reference proteome</keyword>
<dbReference type="HOGENOM" id="CLU_179277_3_0_4"/>
<dbReference type="InterPro" id="IPR027383">
    <property type="entry name" value="Znf_put"/>
</dbReference>
<proteinExistence type="predicted"/>
<accession>A0A0A1F6K9</accession>
<evidence type="ECO:0000313" key="2">
    <source>
        <dbReference type="EMBL" id="AIY40333.1"/>
    </source>
</evidence>
<dbReference type="AlphaFoldDB" id="A0A0A1F6K9"/>
<organism evidence="2 3">
    <name type="scientific">Collimonas arenae</name>
    <dbReference type="NCBI Taxonomy" id="279058"/>
    <lineage>
        <taxon>Bacteria</taxon>
        <taxon>Pseudomonadati</taxon>
        <taxon>Pseudomonadota</taxon>
        <taxon>Betaproteobacteria</taxon>
        <taxon>Burkholderiales</taxon>
        <taxon>Oxalobacteraceae</taxon>
        <taxon>Collimonas</taxon>
    </lineage>
</organism>